<dbReference type="InterPro" id="IPR011577">
    <property type="entry name" value="Cyt_b561_bac/Ni-Hgenase"/>
</dbReference>
<dbReference type="SUPFAM" id="SSF81342">
    <property type="entry name" value="Transmembrane di-heme cytochromes"/>
    <property type="match status" value="1"/>
</dbReference>
<feature type="transmembrane region" description="Helical" evidence="6">
    <location>
        <begin position="44"/>
        <end position="63"/>
    </location>
</feature>
<keyword evidence="3 6" id="KW-0812">Transmembrane</keyword>
<dbReference type="InterPro" id="IPR051542">
    <property type="entry name" value="Hydrogenase_cytochrome"/>
</dbReference>
<dbReference type="GO" id="GO:0020037">
    <property type="term" value="F:heme binding"/>
    <property type="evidence" value="ECO:0007669"/>
    <property type="project" value="TreeGrafter"/>
</dbReference>
<feature type="transmembrane region" description="Helical" evidence="6">
    <location>
        <begin position="205"/>
        <end position="224"/>
    </location>
</feature>
<feature type="transmembrane region" description="Helical" evidence="6">
    <location>
        <begin position="155"/>
        <end position="173"/>
    </location>
</feature>
<proteinExistence type="predicted"/>
<feature type="transmembrane region" description="Helical" evidence="6">
    <location>
        <begin position="101"/>
        <end position="123"/>
    </location>
</feature>
<dbReference type="PANTHER" id="PTHR30485:SF2">
    <property type="entry name" value="BLL0597 PROTEIN"/>
    <property type="match status" value="1"/>
</dbReference>
<keyword evidence="9" id="KW-1185">Reference proteome</keyword>
<dbReference type="AlphaFoldDB" id="A0A7Z0RV25"/>
<evidence type="ECO:0000256" key="6">
    <source>
        <dbReference type="SAM" id="Phobius"/>
    </source>
</evidence>
<comment type="caution">
    <text evidence="8">The sequence shown here is derived from an EMBL/GenBank/DDBJ whole genome shotgun (WGS) entry which is preliminary data.</text>
</comment>
<dbReference type="GO" id="GO:0022904">
    <property type="term" value="P:respiratory electron transport chain"/>
    <property type="evidence" value="ECO:0007669"/>
    <property type="project" value="InterPro"/>
</dbReference>
<evidence type="ECO:0000313" key="9">
    <source>
        <dbReference type="Proteomes" id="UP000586119"/>
    </source>
</evidence>
<dbReference type="GO" id="GO:0009055">
    <property type="term" value="F:electron transfer activity"/>
    <property type="evidence" value="ECO:0007669"/>
    <property type="project" value="InterPro"/>
</dbReference>
<protein>
    <submittedName>
        <fullName evidence="8">Cytochrome b/b6 domain-containing protein</fullName>
    </submittedName>
</protein>
<organism evidence="8 9">
    <name type="scientific">Vreelandella salicampi</name>
    <dbReference type="NCBI Taxonomy" id="1449798"/>
    <lineage>
        <taxon>Bacteria</taxon>
        <taxon>Pseudomonadati</taxon>
        <taxon>Pseudomonadota</taxon>
        <taxon>Gammaproteobacteria</taxon>
        <taxon>Oceanospirillales</taxon>
        <taxon>Halomonadaceae</taxon>
        <taxon>Vreelandella</taxon>
    </lineage>
</organism>
<evidence type="ECO:0000256" key="2">
    <source>
        <dbReference type="ARBA" id="ARBA00022475"/>
    </source>
</evidence>
<dbReference type="RefSeq" id="WP_179930132.1">
    <property type="nucleotide sequence ID" value="NZ_JACCDF010000006.1"/>
</dbReference>
<comment type="subcellular location">
    <subcellularLocation>
        <location evidence="1">Cell membrane</location>
        <topology evidence="1">Multi-pass membrane protein</topology>
    </subcellularLocation>
</comment>
<dbReference type="Pfam" id="PF01292">
    <property type="entry name" value="Ni_hydr_CYTB"/>
    <property type="match status" value="1"/>
</dbReference>
<name>A0A7Z0RV25_9GAMM</name>
<dbReference type="EMBL" id="JACCDF010000006">
    <property type="protein sequence ID" value="NYS60805.1"/>
    <property type="molecule type" value="Genomic_DNA"/>
</dbReference>
<sequence length="225" mass="24959">MRHIFVWDIFVRVFHWGLVGAVIMSFYTIETSGAPFLFPIEVHAQAGYTVLGLLAFRWLWGLVGSDYARFRTFLVGPSGSLSYAKGVIQRLPKSYAGHNPLGGWMVMIMLLSLTFQAVSGLFLSDDIFFQGPLHGLFGDDVSKTLMSWHRLNSNLLIVLIGLHLAAIVVHRLMGEKLVKAMITGVKTLAHPPVDHPALGEVKIRWGWALVAVLVGMTVTLTFWLG</sequence>
<evidence type="ECO:0000256" key="4">
    <source>
        <dbReference type="ARBA" id="ARBA00022989"/>
    </source>
</evidence>
<accession>A0A7Z0RV25</accession>
<evidence type="ECO:0000259" key="7">
    <source>
        <dbReference type="Pfam" id="PF01292"/>
    </source>
</evidence>
<keyword evidence="2" id="KW-1003">Cell membrane</keyword>
<gene>
    <name evidence="8" type="ORF">HZS81_08535</name>
</gene>
<evidence type="ECO:0000256" key="5">
    <source>
        <dbReference type="ARBA" id="ARBA00023136"/>
    </source>
</evidence>
<feature type="transmembrane region" description="Helical" evidence="6">
    <location>
        <begin position="9"/>
        <end position="29"/>
    </location>
</feature>
<evidence type="ECO:0000256" key="3">
    <source>
        <dbReference type="ARBA" id="ARBA00022692"/>
    </source>
</evidence>
<dbReference type="InterPro" id="IPR016174">
    <property type="entry name" value="Di-haem_cyt_TM"/>
</dbReference>
<keyword evidence="5 6" id="KW-0472">Membrane</keyword>
<dbReference type="GO" id="GO:0005886">
    <property type="term" value="C:plasma membrane"/>
    <property type="evidence" value="ECO:0007669"/>
    <property type="project" value="UniProtKB-SubCell"/>
</dbReference>
<keyword evidence="4 6" id="KW-1133">Transmembrane helix</keyword>
<evidence type="ECO:0000313" key="8">
    <source>
        <dbReference type="EMBL" id="NYS60805.1"/>
    </source>
</evidence>
<dbReference type="Gene3D" id="1.20.950.20">
    <property type="entry name" value="Transmembrane di-heme cytochromes, Chain C"/>
    <property type="match status" value="1"/>
</dbReference>
<feature type="domain" description="Cytochrome b561 bacterial/Ni-hydrogenase" evidence="7">
    <location>
        <begin position="6"/>
        <end position="184"/>
    </location>
</feature>
<reference evidence="8 9" key="1">
    <citation type="journal article" date="2015" name="Int. J. Syst. Evol. Microbiol.">
        <title>Halomonas salicampi sp. nov., a halotolerant and alkalitolerant bacterium isolated from a saltern soil.</title>
        <authorList>
            <person name="Lee J.C."/>
            <person name="Kim Y.S."/>
            <person name="Yun B.S."/>
            <person name="Whang K.S."/>
        </authorList>
    </citation>
    <scope>NUCLEOTIDE SEQUENCE [LARGE SCALE GENOMIC DNA]</scope>
    <source>
        <strain evidence="8 9">BH103</strain>
    </source>
</reference>
<dbReference type="PANTHER" id="PTHR30485">
    <property type="entry name" value="NI/FE-HYDROGENASE 1 B-TYPE CYTOCHROME SUBUNIT"/>
    <property type="match status" value="1"/>
</dbReference>
<dbReference type="Proteomes" id="UP000586119">
    <property type="component" value="Unassembled WGS sequence"/>
</dbReference>
<evidence type="ECO:0000256" key="1">
    <source>
        <dbReference type="ARBA" id="ARBA00004651"/>
    </source>
</evidence>